<dbReference type="Pfam" id="PF00128">
    <property type="entry name" value="Alpha-amylase"/>
    <property type="match status" value="1"/>
</dbReference>
<evidence type="ECO:0000256" key="12">
    <source>
        <dbReference type="ARBA" id="ARBA00023277"/>
    </source>
</evidence>
<dbReference type="EC" id="3.2.1.1" evidence="6 15"/>
<name>A0A8S0ZWK9_ARCPL</name>
<dbReference type="SMART" id="SM00642">
    <property type="entry name" value="Aamy"/>
    <property type="match status" value="1"/>
</dbReference>
<keyword evidence="16" id="KW-0732">Signal</keyword>
<keyword evidence="12 15" id="KW-0119">Carbohydrate metabolism</keyword>
<dbReference type="OrthoDB" id="10263032at2759"/>
<dbReference type="GO" id="GO:0005975">
    <property type="term" value="P:carbohydrate metabolic process"/>
    <property type="evidence" value="ECO:0007669"/>
    <property type="project" value="InterPro"/>
</dbReference>
<dbReference type="GO" id="GO:0046872">
    <property type="term" value="F:metal ion binding"/>
    <property type="evidence" value="ECO:0007669"/>
    <property type="project" value="UniProtKB-KW"/>
</dbReference>
<comment type="cofactor">
    <cofactor evidence="2">
        <name>Ca(2+)</name>
        <dbReference type="ChEBI" id="CHEBI:29108"/>
    </cofactor>
</comment>
<dbReference type="AlphaFoldDB" id="A0A8S0ZWK9"/>
<dbReference type="InterPro" id="IPR006048">
    <property type="entry name" value="A-amylase/branching_C"/>
</dbReference>
<comment type="caution">
    <text evidence="19">The sequence shown here is derived from an EMBL/GenBank/DDBJ whole genome shotgun (WGS) entry which is preliminary data.</text>
</comment>
<dbReference type="Pfam" id="PF02806">
    <property type="entry name" value="Alpha-amylase_C"/>
    <property type="match status" value="1"/>
</dbReference>
<evidence type="ECO:0000256" key="5">
    <source>
        <dbReference type="ARBA" id="ARBA00011245"/>
    </source>
</evidence>
<proteinExistence type="inferred from homology"/>
<dbReference type="GO" id="GO:0004556">
    <property type="term" value="F:alpha-amylase activity"/>
    <property type="evidence" value="ECO:0007669"/>
    <property type="project" value="UniProtKB-UniRule"/>
</dbReference>
<evidence type="ECO:0000256" key="7">
    <source>
        <dbReference type="ARBA" id="ARBA00022723"/>
    </source>
</evidence>
<comment type="catalytic activity">
    <reaction evidence="1 15">
        <text>Endohydrolysis of (1-&gt;4)-alpha-D-glucosidic linkages in polysaccharides containing three or more (1-&gt;4)-alpha-linked D-glucose units.</text>
        <dbReference type="EC" id="3.2.1.1"/>
    </reaction>
</comment>
<keyword evidence="8 15" id="KW-0378">Hydrolase</keyword>
<comment type="cofactor">
    <cofactor evidence="3">
        <name>chloride</name>
        <dbReference type="ChEBI" id="CHEBI:17996"/>
    </cofactor>
</comment>
<evidence type="ECO:0000256" key="14">
    <source>
        <dbReference type="RuleBase" id="RU003615"/>
    </source>
</evidence>
<feature type="chain" id="PRO_5035808844" description="Alpha-amylase" evidence="16">
    <location>
        <begin position="21"/>
        <end position="522"/>
    </location>
</feature>
<keyword evidence="7" id="KW-0479">Metal-binding</keyword>
<keyword evidence="11" id="KW-0868">Chloride</keyword>
<evidence type="ECO:0000256" key="6">
    <source>
        <dbReference type="ARBA" id="ARBA00012595"/>
    </source>
</evidence>
<evidence type="ECO:0000313" key="19">
    <source>
        <dbReference type="EMBL" id="CAB3236717.1"/>
    </source>
</evidence>
<comment type="similarity">
    <text evidence="4 14">Belongs to the glycosyl hydrolase 13 family.</text>
</comment>
<evidence type="ECO:0000256" key="15">
    <source>
        <dbReference type="RuleBase" id="RU361134"/>
    </source>
</evidence>
<comment type="subunit">
    <text evidence="5">Monomer.</text>
</comment>
<evidence type="ECO:0000259" key="18">
    <source>
        <dbReference type="SMART" id="SM00642"/>
    </source>
</evidence>
<evidence type="ECO:0000256" key="9">
    <source>
        <dbReference type="ARBA" id="ARBA00022837"/>
    </source>
</evidence>
<dbReference type="InterPro" id="IPR031319">
    <property type="entry name" value="A-amylase_C"/>
</dbReference>
<evidence type="ECO:0000256" key="11">
    <source>
        <dbReference type="ARBA" id="ARBA00023214"/>
    </source>
</evidence>
<dbReference type="PANTHER" id="PTHR43447">
    <property type="entry name" value="ALPHA-AMYLASE"/>
    <property type="match status" value="1"/>
</dbReference>
<evidence type="ECO:0000256" key="10">
    <source>
        <dbReference type="ARBA" id="ARBA00023157"/>
    </source>
</evidence>
<dbReference type="SMART" id="SM00632">
    <property type="entry name" value="Aamy_C"/>
    <property type="match status" value="1"/>
</dbReference>
<evidence type="ECO:0000256" key="13">
    <source>
        <dbReference type="ARBA" id="ARBA00023295"/>
    </source>
</evidence>
<dbReference type="Gene3D" id="2.60.40.1180">
    <property type="entry name" value="Golgi alpha-mannosidase II"/>
    <property type="match status" value="1"/>
</dbReference>
<dbReference type="SUPFAM" id="SSF51011">
    <property type="entry name" value="Glycosyl hydrolase domain"/>
    <property type="match status" value="1"/>
</dbReference>
<feature type="signal peptide" evidence="16">
    <location>
        <begin position="1"/>
        <end position="20"/>
    </location>
</feature>
<reference evidence="19 20" key="1">
    <citation type="submission" date="2020-04" db="EMBL/GenBank/DDBJ databases">
        <authorList>
            <person name="Wallbank WR R."/>
            <person name="Pardo Diaz C."/>
            <person name="Kozak K."/>
            <person name="Martin S."/>
            <person name="Jiggins C."/>
            <person name="Moest M."/>
            <person name="Warren A I."/>
            <person name="Byers J.R.P. K."/>
            <person name="Montejo-Kovacevich G."/>
            <person name="Yen C E."/>
        </authorList>
    </citation>
    <scope>NUCLEOTIDE SEQUENCE [LARGE SCALE GENOMIC DNA]</scope>
</reference>
<dbReference type="InterPro" id="IPR006047">
    <property type="entry name" value="GH13_cat_dom"/>
</dbReference>
<organism evidence="19 20">
    <name type="scientific">Arctia plantaginis</name>
    <name type="common">Wood tiger moth</name>
    <name type="synonym">Phalaena plantaginis</name>
    <dbReference type="NCBI Taxonomy" id="874455"/>
    <lineage>
        <taxon>Eukaryota</taxon>
        <taxon>Metazoa</taxon>
        <taxon>Ecdysozoa</taxon>
        <taxon>Arthropoda</taxon>
        <taxon>Hexapoda</taxon>
        <taxon>Insecta</taxon>
        <taxon>Pterygota</taxon>
        <taxon>Neoptera</taxon>
        <taxon>Endopterygota</taxon>
        <taxon>Lepidoptera</taxon>
        <taxon>Glossata</taxon>
        <taxon>Ditrysia</taxon>
        <taxon>Noctuoidea</taxon>
        <taxon>Erebidae</taxon>
        <taxon>Arctiinae</taxon>
        <taxon>Arctia</taxon>
    </lineage>
</organism>
<dbReference type="Gene3D" id="3.20.20.80">
    <property type="entry name" value="Glycosidases"/>
    <property type="match status" value="1"/>
</dbReference>
<accession>A0A8S0ZWK9</accession>
<evidence type="ECO:0000256" key="16">
    <source>
        <dbReference type="SAM" id="SignalP"/>
    </source>
</evidence>
<dbReference type="PRINTS" id="PR00110">
    <property type="entry name" value="ALPHAAMYLASE"/>
</dbReference>
<evidence type="ECO:0000256" key="1">
    <source>
        <dbReference type="ARBA" id="ARBA00000548"/>
    </source>
</evidence>
<sequence>MKRFITISLFMVLVLPYAITKKPKEKIPPRMKYKKTHYVRGRTTMVHLFEWKWKDIAAECERFLGPKGYGGVQVSPPNENLMVRLQKRPWWERYQPISYRLITRSGNEKQFANMVRRCNNVGVRIYVDAVVNHMAAQSDEYYGTGGSKVNFGDWVYPSVPYYSYNFNWPHCIISKEDYKCCPERVRNCQLDGLRDLNLGTEHVRDVLVKYLNHLIRLGVAGFRIDSAKHMWPFDLKIIYSRLHSLSTKHGFPSGARPFIYQEVIDFGGEAISSDEYTAMGAVTEFRYGMEVSRAFQRFNVLSWLHNLGTSWGFVPSHSAITFIDNHDNQRGYCPGCNILTYKKPKNYIGAVAFMLAYSYGNPRIMSSFKFENPDVGPPMDENQRILSPSIKRDGSCGNGWVCEHRWPQIYSMVAFRKVAANNRVNDWWDNGSNQIAFCRGAVAFVAFNNDLIDFDETLQVCVPPGRYCDVITGVIKRRNCTGKLVTVNKDGRARISIRAHAKDMVLAIHVGKQVSPCAVHVL</sequence>
<dbReference type="InterPro" id="IPR013780">
    <property type="entry name" value="Glyco_hydro_b"/>
</dbReference>
<keyword evidence="10" id="KW-1015">Disulfide bond</keyword>
<evidence type="ECO:0000256" key="3">
    <source>
        <dbReference type="ARBA" id="ARBA00001923"/>
    </source>
</evidence>
<dbReference type="CDD" id="cd11317">
    <property type="entry name" value="AmyAc_bac_euk_AmyA"/>
    <property type="match status" value="1"/>
</dbReference>
<gene>
    <name evidence="19" type="ORF">APLA_LOCUS7516</name>
</gene>
<dbReference type="SUPFAM" id="SSF51445">
    <property type="entry name" value="(Trans)glycosidases"/>
    <property type="match status" value="1"/>
</dbReference>
<evidence type="ECO:0000259" key="17">
    <source>
        <dbReference type="SMART" id="SM00632"/>
    </source>
</evidence>
<evidence type="ECO:0000313" key="20">
    <source>
        <dbReference type="Proteomes" id="UP000494256"/>
    </source>
</evidence>
<evidence type="ECO:0000256" key="4">
    <source>
        <dbReference type="ARBA" id="ARBA00008061"/>
    </source>
</evidence>
<dbReference type="Proteomes" id="UP000494256">
    <property type="component" value="Unassembled WGS sequence"/>
</dbReference>
<dbReference type="EMBL" id="CADEBD010000302">
    <property type="protein sequence ID" value="CAB3236717.1"/>
    <property type="molecule type" value="Genomic_DNA"/>
</dbReference>
<keyword evidence="9" id="KW-0106">Calcium</keyword>
<dbReference type="InterPro" id="IPR006046">
    <property type="entry name" value="Alpha_amylase"/>
</dbReference>
<keyword evidence="13 15" id="KW-0326">Glycosidase</keyword>
<feature type="domain" description="Glycosyl hydrolase family 13 catalytic" evidence="18">
    <location>
        <begin position="43"/>
        <end position="416"/>
    </location>
</feature>
<dbReference type="InterPro" id="IPR017853">
    <property type="entry name" value="GH"/>
</dbReference>
<evidence type="ECO:0000256" key="2">
    <source>
        <dbReference type="ARBA" id="ARBA00001913"/>
    </source>
</evidence>
<evidence type="ECO:0000256" key="8">
    <source>
        <dbReference type="ARBA" id="ARBA00022801"/>
    </source>
</evidence>
<protein>
    <recommendedName>
        <fullName evidence="6 15">Alpha-amylase</fullName>
        <ecNumber evidence="6 15">3.2.1.1</ecNumber>
    </recommendedName>
</protein>
<feature type="domain" description="Alpha-amylase C-terminal" evidence="17">
    <location>
        <begin position="425"/>
        <end position="513"/>
    </location>
</feature>